<reference evidence="18 19" key="1">
    <citation type="journal article" date="2017" name="Int. J. Syst. Evol. Microbiol.">
        <title>Mucilaginibacterpsychrotolerans sp. nov., isolated from peatlands.</title>
        <authorList>
            <person name="Deng Y."/>
            <person name="Shen L."/>
            <person name="Xu B."/>
            <person name="Liu Y."/>
            <person name="Gu Z."/>
            <person name="Liu H."/>
            <person name="Zhou Y."/>
        </authorList>
    </citation>
    <scope>NUCLEOTIDE SEQUENCE [LARGE SCALE GENOMIC DNA]</scope>
    <source>
        <strain evidence="18 19">NH7-4</strain>
    </source>
</reference>
<dbReference type="GO" id="GO:0003700">
    <property type="term" value="F:DNA-binding transcription factor activity"/>
    <property type="evidence" value="ECO:0007669"/>
    <property type="project" value="InterPro"/>
</dbReference>
<dbReference type="PROSITE" id="PS50109">
    <property type="entry name" value="HIS_KIN"/>
    <property type="match status" value="1"/>
</dbReference>
<dbReference type="InterPro" id="IPR036097">
    <property type="entry name" value="HisK_dim/P_sf"/>
</dbReference>
<dbReference type="SMART" id="SM00448">
    <property type="entry name" value="REC"/>
    <property type="match status" value="1"/>
</dbReference>
<dbReference type="InterPro" id="IPR011110">
    <property type="entry name" value="Reg_prop"/>
</dbReference>
<keyword evidence="4" id="KW-0808">Transferase</keyword>
<dbReference type="FunFam" id="1.10.287.130:FF:000045">
    <property type="entry name" value="Two-component system sensor histidine kinase/response regulator"/>
    <property type="match status" value="1"/>
</dbReference>
<proteinExistence type="predicted"/>
<evidence type="ECO:0000259" key="15">
    <source>
        <dbReference type="PROSITE" id="PS01124"/>
    </source>
</evidence>
<dbReference type="InterPro" id="IPR005467">
    <property type="entry name" value="His_kinase_dom"/>
</dbReference>
<dbReference type="Gene3D" id="3.40.50.2300">
    <property type="match status" value="1"/>
</dbReference>
<dbReference type="InterPro" id="IPR003594">
    <property type="entry name" value="HATPase_dom"/>
</dbReference>
<dbReference type="PRINTS" id="PR00344">
    <property type="entry name" value="BCTRLSENSOR"/>
</dbReference>
<dbReference type="InterPro" id="IPR018062">
    <property type="entry name" value="HTH_AraC-typ_CS"/>
</dbReference>
<evidence type="ECO:0000259" key="17">
    <source>
        <dbReference type="PROSITE" id="PS50110"/>
    </source>
</evidence>
<dbReference type="InterPro" id="IPR009057">
    <property type="entry name" value="Homeodomain-like_sf"/>
</dbReference>
<dbReference type="PANTHER" id="PTHR43547">
    <property type="entry name" value="TWO-COMPONENT HISTIDINE KINASE"/>
    <property type="match status" value="1"/>
</dbReference>
<feature type="signal peptide" evidence="14">
    <location>
        <begin position="1"/>
        <end position="21"/>
    </location>
</feature>
<evidence type="ECO:0000313" key="19">
    <source>
        <dbReference type="Proteomes" id="UP000297540"/>
    </source>
</evidence>
<dbReference type="InterPro" id="IPR015943">
    <property type="entry name" value="WD40/YVTN_repeat-like_dom_sf"/>
</dbReference>
<evidence type="ECO:0000256" key="5">
    <source>
        <dbReference type="ARBA" id="ARBA00022741"/>
    </source>
</evidence>
<dbReference type="Gene3D" id="3.30.565.10">
    <property type="entry name" value="Histidine kinase-like ATPase, C-terminal domain"/>
    <property type="match status" value="1"/>
</dbReference>
<dbReference type="SMART" id="SM00388">
    <property type="entry name" value="HisKA"/>
    <property type="match status" value="1"/>
</dbReference>
<dbReference type="SUPFAM" id="SSF55874">
    <property type="entry name" value="ATPase domain of HSP90 chaperone/DNA topoisomerase II/histidine kinase"/>
    <property type="match status" value="1"/>
</dbReference>
<dbReference type="EMBL" id="SOZE01000005">
    <property type="protein sequence ID" value="TFF38922.1"/>
    <property type="molecule type" value="Genomic_DNA"/>
</dbReference>
<keyword evidence="11" id="KW-0804">Transcription</keyword>
<sequence>MRLKLYVFFVLCIILQQRAFAQKDNYEFSRLDITNGLSDNQVNCIFKDSKGFVWFGTTSGLNRYDGSKFKVFKRDNKNPNSLSENHVVRIEQGPDDKMWVFTHNNISVYDPHTEKITNNIAAEAARYHVPTSQITHVRTDAEGRFWFVTNRAGLYCYNPATKTTLFYSTLSNSAAMLHANYVMDVLPTSQHSVWVLYNDAVLEELDTRANKVARSYDGFAKAIDARPRIYTMLMDNRRNLWISSEAAPIGAFCYNTVTNTLTHYSKDTPQARLNSNVINSVVQADDGKIWLGSDHGGLNIIDPKTNTVNYVVSKPDDAKSLSGNSLYLYKDNSGTIWAGTFKQGLNYYHSGIMQFPLYKHSTSDPKSMPYEDINSFAEDAKGNLWIGTNSNGLVYFNRTANTYTRFRHNPADANSLANDIIVRLYIDRNNKLWIGTYFGGLDCYDGSKFTHYRHNEKDPASITDDRIYTIMEDYKGGMWVGTFQGGFNVFDPKTNSFKHPKYPMHSEYTAFIYEDRDRNKWIGRDKGVDVIEYQTNTVRHYAAQPKNANSLVGNDVNAITQDKRGLIWIGTKDGLSILDTKTNNFLNIEEGVNLPANNVSNIIEDKQGKMWVSTTNGLAKIELSLVDGKYKFRLNNYNELDGLQGRAFNLYSAMRLKSGELVFGGINGFNIFDPNIVNTFKPKPRLIFTDLHVFNKNVTVGDTVNGGVVLTKALSETREITLAHSQNVFDIEFAACDYFNPDKVKFEYKLEGFDKNWITATDGNRKATYTNLDGADYVFKVRTQNALSGDDTISLNITVMPPFFKSPLAYLGYFVVLIGGLLLIRHRGIQKIKQQFDARQAKMEAERKIAQEREEARRMHQLDLMKIKFFTNVSHEFRTPLSLILSPIDSLIKSAEKADQQNQLVTIKRNGKRLLNLVNQLLDFRKMEYNELKLSLKKGDVIQFINEVCGSFKDVASQKQIQFLVESEICAYVTDFDHDKIERILFNLLSNAFKFTPSGGHISVLLSLASPDETQPIQTMLEIKVIDTGIGIAKENQERIFERFFQDDLPENLLNQGSGIGLSITREFVKMQGGTIQLESEPEYGSCFTINLPIGVKCEEVQPVVEVQPEEAVPAMLKEPEPAGPGAARKPTILLVEDNDDLRFYLKDNLKNSFHIVEAVNGKDGWQKALAMHPKLIVSDISMPEMNGIELCKKIKADSRTAEIPVLLLTALGTEQDQLAGLDSGANDYIVKPFNFEILLSKIHNSLRMQQTFKKTYQKQIEVKANDISVVSEDDKFLKAAFAYIELNITNLNFSVEELARHLNLSRVSLYKKLLTLTGKTPVDCIRTIRLKRAVQLLEKSKLSIANVAYEVGFNNAAYFAKVFREEYGILPSEYIAELKNKEKENEMV</sequence>
<dbReference type="SUPFAM" id="SSF47384">
    <property type="entry name" value="Homodimeric domain of signal transducing histidine kinase"/>
    <property type="match status" value="1"/>
</dbReference>
<keyword evidence="5" id="KW-0547">Nucleotide-binding</keyword>
<dbReference type="SMART" id="SM00342">
    <property type="entry name" value="HTH_ARAC"/>
    <property type="match status" value="1"/>
</dbReference>
<keyword evidence="10" id="KW-0238">DNA-binding</keyword>
<dbReference type="EC" id="2.7.13.3" evidence="2"/>
<keyword evidence="14" id="KW-0732">Signal</keyword>
<name>A0A4Y8SJA3_9SPHI</name>
<dbReference type="InterPro" id="IPR004358">
    <property type="entry name" value="Sig_transdc_His_kin-like_C"/>
</dbReference>
<evidence type="ECO:0000256" key="6">
    <source>
        <dbReference type="ARBA" id="ARBA00022777"/>
    </source>
</evidence>
<dbReference type="CDD" id="cd00082">
    <property type="entry name" value="HisKA"/>
    <property type="match status" value="1"/>
</dbReference>
<dbReference type="Pfam" id="PF00072">
    <property type="entry name" value="Response_reg"/>
    <property type="match status" value="1"/>
</dbReference>
<evidence type="ECO:0000256" key="1">
    <source>
        <dbReference type="ARBA" id="ARBA00000085"/>
    </source>
</evidence>
<evidence type="ECO:0000256" key="10">
    <source>
        <dbReference type="ARBA" id="ARBA00023125"/>
    </source>
</evidence>
<feature type="domain" description="Response regulatory" evidence="17">
    <location>
        <begin position="1132"/>
        <end position="1247"/>
    </location>
</feature>
<evidence type="ECO:0000256" key="8">
    <source>
        <dbReference type="ARBA" id="ARBA00023012"/>
    </source>
</evidence>
<dbReference type="GO" id="GO:0043565">
    <property type="term" value="F:sequence-specific DNA binding"/>
    <property type="evidence" value="ECO:0007669"/>
    <property type="project" value="InterPro"/>
</dbReference>
<keyword evidence="7" id="KW-0067">ATP-binding</keyword>
<dbReference type="InterPro" id="IPR011006">
    <property type="entry name" value="CheY-like_superfamily"/>
</dbReference>
<evidence type="ECO:0000256" key="4">
    <source>
        <dbReference type="ARBA" id="ARBA00022679"/>
    </source>
</evidence>
<feature type="coiled-coil region" evidence="13">
    <location>
        <begin position="833"/>
        <end position="862"/>
    </location>
</feature>
<feature type="chain" id="PRO_5021487895" description="histidine kinase" evidence="14">
    <location>
        <begin position="22"/>
        <end position="1389"/>
    </location>
</feature>
<dbReference type="SMART" id="SM00387">
    <property type="entry name" value="HATPase_c"/>
    <property type="match status" value="1"/>
</dbReference>
<dbReference type="Pfam" id="PF02518">
    <property type="entry name" value="HATPase_c"/>
    <property type="match status" value="1"/>
</dbReference>
<dbReference type="FunFam" id="3.30.565.10:FF:000037">
    <property type="entry name" value="Hybrid sensor histidine kinase/response regulator"/>
    <property type="match status" value="1"/>
</dbReference>
<dbReference type="InterPro" id="IPR018060">
    <property type="entry name" value="HTH_AraC"/>
</dbReference>
<evidence type="ECO:0000256" key="7">
    <source>
        <dbReference type="ARBA" id="ARBA00022840"/>
    </source>
</evidence>
<dbReference type="PANTHER" id="PTHR43547:SF2">
    <property type="entry name" value="HYBRID SIGNAL TRANSDUCTION HISTIDINE KINASE C"/>
    <property type="match status" value="1"/>
</dbReference>
<keyword evidence="9" id="KW-0805">Transcription regulation</keyword>
<dbReference type="InterPro" id="IPR013783">
    <property type="entry name" value="Ig-like_fold"/>
</dbReference>
<evidence type="ECO:0000259" key="16">
    <source>
        <dbReference type="PROSITE" id="PS50109"/>
    </source>
</evidence>
<protein>
    <recommendedName>
        <fullName evidence="2">histidine kinase</fullName>
        <ecNumber evidence="2">2.7.13.3</ecNumber>
    </recommendedName>
</protein>
<dbReference type="OrthoDB" id="9809670at2"/>
<feature type="domain" description="Histidine kinase" evidence="16">
    <location>
        <begin position="872"/>
        <end position="1096"/>
    </location>
</feature>
<dbReference type="Gene3D" id="1.10.10.60">
    <property type="entry name" value="Homeodomain-like"/>
    <property type="match status" value="1"/>
</dbReference>
<evidence type="ECO:0000256" key="12">
    <source>
        <dbReference type="PROSITE-ProRule" id="PRU00169"/>
    </source>
</evidence>
<dbReference type="Pfam" id="PF12833">
    <property type="entry name" value="HTH_18"/>
    <property type="match status" value="1"/>
</dbReference>
<keyword evidence="6" id="KW-0418">Kinase</keyword>
<dbReference type="PROSITE" id="PS50110">
    <property type="entry name" value="RESPONSE_REGULATORY"/>
    <property type="match status" value="1"/>
</dbReference>
<dbReference type="Pfam" id="PF07494">
    <property type="entry name" value="Reg_prop"/>
    <property type="match status" value="6"/>
</dbReference>
<comment type="catalytic activity">
    <reaction evidence="1">
        <text>ATP + protein L-histidine = ADP + protein N-phospho-L-histidine.</text>
        <dbReference type="EC" id="2.7.13.3"/>
    </reaction>
</comment>
<feature type="modified residue" description="4-aspartylphosphate" evidence="12">
    <location>
        <position position="1180"/>
    </location>
</feature>
<dbReference type="InterPro" id="IPR003661">
    <property type="entry name" value="HisK_dim/P_dom"/>
</dbReference>
<accession>A0A4Y8SJA3</accession>
<evidence type="ECO:0000256" key="3">
    <source>
        <dbReference type="ARBA" id="ARBA00022553"/>
    </source>
</evidence>
<dbReference type="Pfam" id="PF00512">
    <property type="entry name" value="HisKA"/>
    <property type="match status" value="1"/>
</dbReference>
<dbReference type="CDD" id="cd17574">
    <property type="entry name" value="REC_OmpR"/>
    <property type="match status" value="1"/>
</dbReference>
<dbReference type="Proteomes" id="UP000297540">
    <property type="component" value="Unassembled WGS sequence"/>
</dbReference>
<evidence type="ECO:0000313" key="18">
    <source>
        <dbReference type="EMBL" id="TFF38922.1"/>
    </source>
</evidence>
<dbReference type="GO" id="GO:0005524">
    <property type="term" value="F:ATP binding"/>
    <property type="evidence" value="ECO:0007669"/>
    <property type="project" value="UniProtKB-KW"/>
</dbReference>
<evidence type="ECO:0000256" key="9">
    <source>
        <dbReference type="ARBA" id="ARBA00023015"/>
    </source>
</evidence>
<dbReference type="RefSeq" id="WP_133228043.1">
    <property type="nucleotide sequence ID" value="NZ_SOZE01000005.1"/>
</dbReference>
<dbReference type="Pfam" id="PF07495">
    <property type="entry name" value="Y_Y_Y"/>
    <property type="match status" value="1"/>
</dbReference>
<dbReference type="SUPFAM" id="SSF46689">
    <property type="entry name" value="Homeodomain-like"/>
    <property type="match status" value="1"/>
</dbReference>
<feature type="domain" description="HTH araC/xylS-type" evidence="15">
    <location>
        <begin position="1279"/>
        <end position="1378"/>
    </location>
</feature>
<dbReference type="PROSITE" id="PS01124">
    <property type="entry name" value="HTH_ARAC_FAMILY_2"/>
    <property type="match status" value="1"/>
</dbReference>
<comment type="caution">
    <text evidence="18">The sequence shown here is derived from an EMBL/GenBank/DDBJ whole genome shotgun (WGS) entry which is preliminary data.</text>
</comment>
<keyword evidence="8" id="KW-0902">Two-component regulatory system</keyword>
<dbReference type="InterPro" id="IPR001789">
    <property type="entry name" value="Sig_transdc_resp-reg_receiver"/>
</dbReference>
<dbReference type="InterPro" id="IPR036890">
    <property type="entry name" value="HATPase_C_sf"/>
</dbReference>
<dbReference type="Gene3D" id="1.10.287.130">
    <property type="match status" value="1"/>
</dbReference>
<evidence type="ECO:0000256" key="2">
    <source>
        <dbReference type="ARBA" id="ARBA00012438"/>
    </source>
</evidence>
<keyword evidence="13" id="KW-0175">Coiled coil</keyword>
<keyword evidence="3 12" id="KW-0597">Phosphoprotein</keyword>
<evidence type="ECO:0000256" key="14">
    <source>
        <dbReference type="SAM" id="SignalP"/>
    </source>
</evidence>
<dbReference type="SUPFAM" id="SSF52172">
    <property type="entry name" value="CheY-like"/>
    <property type="match status" value="1"/>
</dbReference>
<dbReference type="PROSITE" id="PS00041">
    <property type="entry name" value="HTH_ARAC_FAMILY_1"/>
    <property type="match status" value="1"/>
</dbReference>
<evidence type="ECO:0000256" key="13">
    <source>
        <dbReference type="SAM" id="Coils"/>
    </source>
</evidence>
<evidence type="ECO:0000256" key="11">
    <source>
        <dbReference type="ARBA" id="ARBA00023163"/>
    </source>
</evidence>
<dbReference type="SUPFAM" id="SSF63829">
    <property type="entry name" value="Calcium-dependent phosphotriesterase"/>
    <property type="match status" value="2"/>
</dbReference>
<organism evidence="18 19">
    <name type="scientific">Mucilaginibacter psychrotolerans</name>
    <dbReference type="NCBI Taxonomy" id="1524096"/>
    <lineage>
        <taxon>Bacteria</taxon>
        <taxon>Pseudomonadati</taxon>
        <taxon>Bacteroidota</taxon>
        <taxon>Sphingobacteriia</taxon>
        <taxon>Sphingobacteriales</taxon>
        <taxon>Sphingobacteriaceae</taxon>
        <taxon>Mucilaginibacter</taxon>
    </lineage>
</organism>
<dbReference type="GO" id="GO:0000155">
    <property type="term" value="F:phosphorelay sensor kinase activity"/>
    <property type="evidence" value="ECO:0007669"/>
    <property type="project" value="InterPro"/>
</dbReference>
<keyword evidence="19" id="KW-1185">Reference proteome</keyword>
<dbReference type="InterPro" id="IPR011123">
    <property type="entry name" value="Y_Y_Y"/>
</dbReference>
<dbReference type="Gene3D" id="2.60.40.10">
    <property type="entry name" value="Immunoglobulins"/>
    <property type="match status" value="1"/>
</dbReference>
<dbReference type="Gene3D" id="2.130.10.10">
    <property type="entry name" value="YVTN repeat-like/Quinoprotein amine dehydrogenase"/>
    <property type="match status" value="2"/>
</dbReference>
<gene>
    <name evidence="18" type="ORF">E2R66_07950</name>
</gene>